<dbReference type="RefSeq" id="WP_090667034.1">
    <property type="nucleotide sequence ID" value="NZ_CAJNAP010000015.1"/>
</dbReference>
<dbReference type="SUPFAM" id="SSF47413">
    <property type="entry name" value="lambda repressor-like DNA-binding domains"/>
    <property type="match status" value="1"/>
</dbReference>
<dbReference type="PANTHER" id="PTHR36511:SF4">
    <property type="entry name" value="ANTITOXIN MQSA"/>
    <property type="match status" value="1"/>
</dbReference>
<dbReference type="Gene3D" id="1.10.260.40">
    <property type="entry name" value="lambda repressor-like DNA-binding domains"/>
    <property type="match status" value="1"/>
</dbReference>
<dbReference type="EMBL" id="FOUF01000007">
    <property type="protein sequence ID" value="SFM12133.1"/>
    <property type="molecule type" value="Genomic_DNA"/>
</dbReference>
<evidence type="ECO:0000259" key="4">
    <source>
        <dbReference type="PROSITE" id="PS50943"/>
    </source>
</evidence>
<dbReference type="Proteomes" id="UP000199561">
    <property type="component" value="Unassembled WGS sequence"/>
</dbReference>
<sequence length="119" mass="13258">MKSRKPLTNEELEAWENSRDMEAELLKSVKQMVAKKGHVVMSPVISARKKSGLSQTEFAKLLGVSVRTLQEWEQGRRQPSGAAKTLIAIAERRPDVLKEIAVLYSNLPLADHGTSNMIC</sequence>
<organism evidence="6 7">
    <name type="scientific">Nitrosomonas nitrosa</name>
    <dbReference type="NCBI Taxonomy" id="52442"/>
    <lineage>
        <taxon>Bacteria</taxon>
        <taxon>Pseudomonadati</taxon>
        <taxon>Pseudomonadota</taxon>
        <taxon>Betaproteobacteria</taxon>
        <taxon>Nitrosomonadales</taxon>
        <taxon>Nitrosomonadaceae</taxon>
        <taxon>Nitrosomonas</taxon>
    </lineage>
</organism>
<evidence type="ECO:0000313" key="5">
    <source>
        <dbReference type="EMBL" id="CAE6506393.1"/>
    </source>
</evidence>
<dbReference type="STRING" id="52442.SAMN05421880_1079"/>
<dbReference type="InterPro" id="IPR052359">
    <property type="entry name" value="HTH-type_reg/antitoxin"/>
</dbReference>
<dbReference type="GO" id="GO:0003677">
    <property type="term" value="F:DNA binding"/>
    <property type="evidence" value="ECO:0007669"/>
    <property type="project" value="UniProtKB-KW"/>
</dbReference>
<dbReference type="Pfam" id="PF01381">
    <property type="entry name" value="HTH_3"/>
    <property type="match status" value="1"/>
</dbReference>
<dbReference type="PROSITE" id="PS50943">
    <property type="entry name" value="HTH_CROC1"/>
    <property type="match status" value="1"/>
</dbReference>
<keyword evidence="7" id="KW-1185">Reference proteome</keyword>
<dbReference type="InterPro" id="IPR001387">
    <property type="entry name" value="Cro/C1-type_HTH"/>
</dbReference>
<accession>A0A1I4NA81</accession>
<dbReference type="SMART" id="SM00530">
    <property type="entry name" value="HTH_XRE"/>
    <property type="match status" value="1"/>
</dbReference>
<evidence type="ECO:0000256" key="1">
    <source>
        <dbReference type="ARBA" id="ARBA00023015"/>
    </source>
</evidence>
<evidence type="ECO:0000313" key="6">
    <source>
        <dbReference type="EMBL" id="SFM12133.1"/>
    </source>
</evidence>
<dbReference type="AlphaFoldDB" id="A0A1I4NA81"/>
<keyword evidence="2" id="KW-0238">DNA-binding</keyword>
<reference evidence="5" key="2">
    <citation type="submission" date="2021-02" db="EMBL/GenBank/DDBJ databases">
        <authorList>
            <person name="Han P."/>
        </authorList>
    </citation>
    <scope>NUCLEOTIDE SEQUENCE</scope>
    <source>
        <strain evidence="5">Nitrosomonas nitrosa 18-3D</strain>
    </source>
</reference>
<evidence type="ECO:0000256" key="2">
    <source>
        <dbReference type="ARBA" id="ARBA00023125"/>
    </source>
</evidence>
<protein>
    <submittedName>
        <fullName evidence="6">Putative transcriptional regulator</fullName>
    </submittedName>
</protein>
<dbReference type="EMBL" id="CAJNAP010000015">
    <property type="protein sequence ID" value="CAE6506393.1"/>
    <property type="molecule type" value="Genomic_DNA"/>
</dbReference>
<keyword evidence="1" id="KW-0805">Transcription regulation</keyword>
<proteinExistence type="predicted"/>
<feature type="domain" description="HTH cro/C1-type" evidence="4">
    <location>
        <begin position="44"/>
        <end position="97"/>
    </location>
</feature>
<keyword evidence="3" id="KW-0804">Transcription</keyword>
<reference evidence="6 7" key="1">
    <citation type="submission" date="2016-10" db="EMBL/GenBank/DDBJ databases">
        <authorList>
            <person name="de Groot N.N."/>
        </authorList>
    </citation>
    <scope>NUCLEOTIDE SEQUENCE [LARGE SCALE GENOMIC DNA]</scope>
    <source>
        <strain evidence="6 7">Nm146</strain>
    </source>
</reference>
<dbReference type="CDD" id="cd00093">
    <property type="entry name" value="HTH_XRE"/>
    <property type="match status" value="1"/>
</dbReference>
<evidence type="ECO:0000313" key="7">
    <source>
        <dbReference type="Proteomes" id="UP000199561"/>
    </source>
</evidence>
<gene>
    <name evidence="5" type="ORF">NMYAN_220002</name>
    <name evidence="6" type="ORF">SAMN05421880_1079</name>
</gene>
<dbReference type="InterPro" id="IPR010982">
    <property type="entry name" value="Lambda_DNA-bd_dom_sf"/>
</dbReference>
<dbReference type="PANTHER" id="PTHR36511">
    <property type="entry name" value="MERR FAMILY BACTERIAL REGULATORY PROTEIN"/>
    <property type="match status" value="1"/>
</dbReference>
<dbReference type="Proteomes" id="UP000601736">
    <property type="component" value="Unassembled WGS sequence"/>
</dbReference>
<name>A0A1I4NA81_9PROT</name>
<evidence type="ECO:0000256" key="3">
    <source>
        <dbReference type="ARBA" id="ARBA00023163"/>
    </source>
</evidence>